<proteinExistence type="inferred from homology"/>
<comment type="cofactor">
    <cofactor evidence="5">
        <name>Mg(2+)</name>
        <dbReference type="ChEBI" id="CHEBI:18420"/>
    </cofactor>
</comment>
<comment type="caution">
    <text evidence="6">The sequence shown here is derived from an EMBL/GenBank/DDBJ whole genome shotgun (WGS) entry which is preliminary data.</text>
</comment>
<name>A0AAP8MCU0_9GAMM</name>
<keyword evidence="7" id="KW-1185">Reference proteome</keyword>
<dbReference type="NCBIfam" id="TIGR02727">
    <property type="entry name" value="MTHFS_bact"/>
    <property type="match status" value="1"/>
</dbReference>
<dbReference type="Pfam" id="PF01812">
    <property type="entry name" value="5-FTHF_cyc-lig"/>
    <property type="match status" value="1"/>
</dbReference>
<dbReference type="PANTHER" id="PTHR23407:SF1">
    <property type="entry name" value="5-FORMYLTETRAHYDROFOLATE CYCLO-LIGASE"/>
    <property type="match status" value="1"/>
</dbReference>
<dbReference type="Gene3D" id="3.40.50.10420">
    <property type="entry name" value="NagB/RpiA/CoA transferase-like"/>
    <property type="match status" value="1"/>
</dbReference>
<dbReference type="GO" id="GO:0046872">
    <property type="term" value="F:metal ion binding"/>
    <property type="evidence" value="ECO:0007669"/>
    <property type="project" value="UniProtKB-KW"/>
</dbReference>
<dbReference type="InterPro" id="IPR037171">
    <property type="entry name" value="NagB/RpiA_transferase-like"/>
</dbReference>
<dbReference type="EMBL" id="PKUR01000003">
    <property type="protein sequence ID" value="PLW85452.1"/>
    <property type="molecule type" value="Genomic_DNA"/>
</dbReference>
<dbReference type="PANTHER" id="PTHR23407">
    <property type="entry name" value="ATPASE INHIBITOR/5-FORMYLTETRAHYDROFOLATE CYCLO-LIGASE"/>
    <property type="match status" value="1"/>
</dbReference>
<protein>
    <recommendedName>
        <fullName evidence="5">5-formyltetrahydrofolate cyclo-ligase</fullName>
        <ecNumber evidence="5">6.3.3.2</ecNumber>
    </recommendedName>
</protein>
<feature type="binding site" evidence="4">
    <location>
        <position position="54"/>
    </location>
    <ligand>
        <name>substrate</name>
    </ligand>
</feature>
<dbReference type="AlphaFoldDB" id="A0AAP8MCU0"/>
<evidence type="ECO:0000256" key="3">
    <source>
        <dbReference type="ARBA" id="ARBA00022840"/>
    </source>
</evidence>
<dbReference type="InterPro" id="IPR002698">
    <property type="entry name" value="FTHF_cligase"/>
</dbReference>
<dbReference type="EC" id="6.3.3.2" evidence="5"/>
<evidence type="ECO:0000256" key="2">
    <source>
        <dbReference type="ARBA" id="ARBA00022741"/>
    </source>
</evidence>
<keyword evidence="5" id="KW-0460">Magnesium</keyword>
<evidence type="ECO:0000313" key="7">
    <source>
        <dbReference type="Proteomes" id="UP000235162"/>
    </source>
</evidence>
<comment type="similarity">
    <text evidence="1 5">Belongs to the 5-formyltetrahydrofolate cyclo-ligase family.</text>
</comment>
<dbReference type="GO" id="GO:0009396">
    <property type="term" value="P:folic acid-containing compound biosynthetic process"/>
    <property type="evidence" value="ECO:0007669"/>
    <property type="project" value="TreeGrafter"/>
</dbReference>
<accession>A0AAP8MCU0</accession>
<dbReference type="InterPro" id="IPR024185">
    <property type="entry name" value="FTHF_cligase-like_sf"/>
</dbReference>
<keyword evidence="5" id="KW-0479">Metal-binding</keyword>
<keyword evidence="2 4" id="KW-0547">Nucleotide-binding</keyword>
<evidence type="ECO:0000256" key="5">
    <source>
        <dbReference type="RuleBase" id="RU361279"/>
    </source>
</evidence>
<feature type="binding site" evidence="4">
    <location>
        <position position="59"/>
    </location>
    <ligand>
        <name>substrate</name>
    </ligand>
</feature>
<dbReference type="PIRSF" id="PIRSF006806">
    <property type="entry name" value="FTHF_cligase"/>
    <property type="match status" value="1"/>
</dbReference>
<dbReference type="RefSeq" id="WP_102106329.1">
    <property type="nucleotide sequence ID" value="NZ_PKUR01000003.1"/>
</dbReference>
<evidence type="ECO:0000313" key="6">
    <source>
        <dbReference type="EMBL" id="PLW85452.1"/>
    </source>
</evidence>
<comment type="catalytic activity">
    <reaction evidence="5">
        <text>(6S)-5-formyl-5,6,7,8-tetrahydrofolate + ATP = (6R)-5,10-methenyltetrahydrofolate + ADP + phosphate</text>
        <dbReference type="Rhea" id="RHEA:10488"/>
        <dbReference type="ChEBI" id="CHEBI:30616"/>
        <dbReference type="ChEBI" id="CHEBI:43474"/>
        <dbReference type="ChEBI" id="CHEBI:57455"/>
        <dbReference type="ChEBI" id="CHEBI:57457"/>
        <dbReference type="ChEBI" id="CHEBI:456216"/>
        <dbReference type="EC" id="6.3.3.2"/>
    </reaction>
</comment>
<dbReference type="GO" id="GO:0005524">
    <property type="term" value="F:ATP binding"/>
    <property type="evidence" value="ECO:0007669"/>
    <property type="project" value="UniProtKB-KW"/>
</dbReference>
<dbReference type="SUPFAM" id="SSF100950">
    <property type="entry name" value="NagB/RpiA/CoA transferase-like"/>
    <property type="match status" value="1"/>
</dbReference>
<gene>
    <name evidence="6" type="ORF">C0029_12560</name>
</gene>
<feature type="binding site" evidence="4">
    <location>
        <begin position="137"/>
        <end position="145"/>
    </location>
    <ligand>
        <name>ATP</name>
        <dbReference type="ChEBI" id="CHEBI:30616"/>
    </ligand>
</feature>
<sequence length="193" mass="21483">MSDITATKSELRRQLRAARRALPPATQHQARDRLSHTVTQLPDWHLLQRIGLYLAADGEIDPSLLAEQLLTEGKQVYLPVIQDDKTLQFGRWQGSADELIANRYGISEPRPESTRAATATLDCICLPLVAWSETGKRLGMGGGYYDRTLADLSGPLRVGLGYEMQREDALPGDAWDVDLDFVATEAALYRCRT</sequence>
<evidence type="ECO:0000256" key="1">
    <source>
        <dbReference type="ARBA" id="ARBA00010638"/>
    </source>
</evidence>
<feature type="binding site" evidence="4">
    <location>
        <begin position="8"/>
        <end position="12"/>
    </location>
    <ligand>
        <name>ATP</name>
        <dbReference type="ChEBI" id="CHEBI:30616"/>
    </ligand>
</feature>
<dbReference type="GO" id="GO:0030272">
    <property type="term" value="F:5-formyltetrahydrofolate cyclo-ligase activity"/>
    <property type="evidence" value="ECO:0007669"/>
    <property type="project" value="UniProtKB-EC"/>
</dbReference>
<reference evidence="6 7" key="1">
    <citation type="submission" date="2018-01" db="EMBL/GenBank/DDBJ databases">
        <title>The draft genome sequence of Halioglobus japonicus S1-36.</title>
        <authorList>
            <person name="Du Z.-J."/>
            <person name="Shi M.-J."/>
        </authorList>
    </citation>
    <scope>NUCLEOTIDE SEQUENCE [LARGE SCALE GENOMIC DNA]</scope>
    <source>
        <strain evidence="6 7">S1-36</strain>
    </source>
</reference>
<organism evidence="6 7">
    <name type="scientific">Halioglobus japonicus</name>
    <dbReference type="NCBI Taxonomy" id="930805"/>
    <lineage>
        <taxon>Bacteria</taxon>
        <taxon>Pseudomonadati</taxon>
        <taxon>Pseudomonadota</taxon>
        <taxon>Gammaproteobacteria</taxon>
        <taxon>Cellvibrionales</taxon>
        <taxon>Halieaceae</taxon>
        <taxon>Halioglobus</taxon>
    </lineage>
</organism>
<dbReference type="GO" id="GO:0035999">
    <property type="term" value="P:tetrahydrofolate interconversion"/>
    <property type="evidence" value="ECO:0007669"/>
    <property type="project" value="TreeGrafter"/>
</dbReference>
<keyword evidence="3 4" id="KW-0067">ATP-binding</keyword>
<evidence type="ECO:0000256" key="4">
    <source>
        <dbReference type="PIRSR" id="PIRSR006806-1"/>
    </source>
</evidence>
<dbReference type="Proteomes" id="UP000235162">
    <property type="component" value="Unassembled WGS sequence"/>
</dbReference>